<dbReference type="GO" id="GO:0006355">
    <property type="term" value="P:regulation of DNA-templated transcription"/>
    <property type="evidence" value="ECO:0007669"/>
    <property type="project" value="InterPro"/>
</dbReference>
<gene>
    <name evidence="3" type="primary">Zfp605</name>
    <name evidence="2" type="synonym">A830023I12Rik</name>
</gene>
<reference evidence="2" key="1">
    <citation type="journal article" date="2004" name="Genome Res.">
        <title>The status, quality, and expansion of the NIH full-length cDNA project: the Mammalian Gene Collection (MGC).</title>
        <authorList>
            <consortium name="The MGC Project Team"/>
            <person name="Gerhard D.S."/>
            <person name="Wagner L."/>
            <person name="Feingold E.A."/>
            <person name="Shenmen C.M."/>
            <person name="Grouse L.H."/>
            <person name="Schuler G."/>
            <person name="Klein S.L."/>
            <person name="Old S."/>
            <person name="Rasooly R."/>
            <person name="Good P."/>
            <person name="Guyer M."/>
            <person name="Peck A.M."/>
            <person name="Derge J.G."/>
            <person name="Lipman D."/>
            <person name="Collins F.S."/>
            <person name="Jang W."/>
            <person name="Sherry S."/>
            <person name="Feolo M."/>
            <person name="Misquitta L."/>
            <person name="Lee E."/>
            <person name="Rotmistrovsky K."/>
            <person name="Greenhut S.F."/>
            <person name="Schaefer C.F."/>
            <person name="Buetow K."/>
            <person name="Bonner T.I."/>
            <person name="Haussler D."/>
            <person name="Kent J."/>
            <person name="Kiekhaus M."/>
            <person name="Furey T."/>
            <person name="Brent M."/>
            <person name="Prange C."/>
            <person name="Schreiber K."/>
            <person name="Shapiro N."/>
            <person name="Bhat N.K."/>
            <person name="Hopkins R.F."/>
            <person name="Hsie F."/>
            <person name="Driscoll T."/>
            <person name="Soares M.B."/>
            <person name="Casavant T.L."/>
            <person name="Scheetz T.E."/>
            <person name="Brown-stein M.J."/>
            <person name="Usdin T.B."/>
            <person name="Toshiyuki S."/>
            <person name="Carninci P."/>
            <person name="Piao Y."/>
            <person name="Dudekula D.B."/>
            <person name="Ko M.S."/>
            <person name="Kawakami K."/>
            <person name="Suzuki Y."/>
            <person name="Sugano S."/>
            <person name="Gruber C.E."/>
            <person name="Smith M.R."/>
            <person name="Simmons B."/>
            <person name="Moore T."/>
            <person name="Waterman R."/>
            <person name="Johnson S.L."/>
            <person name="Ruan Y."/>
            <person name="Wei C.L."/>
            <person name="Mathavan S."/>
            <person name="Gunaratne P.H."/>
            <person name="Wu J."/>
            <person name="Garcia A.M."/>
            <person name="Hulyk S.W."/>
            <person name="Fuh E."/>
            <person name="Yuan Y."/>
            <person name="Sneed A."/>
            <person name="Kowis C."/>
            <person name="Hodgson A."/>
            <person name="Muzny D.M."/>
            <person name="McPherson J."/>
            <person name="Gibbs R.A."/>
            <person name="Fahey J."/>
            <person name="Helton E."/>
            <person name="Ketteman M."/>
            <person name="Madan A."/>
            <person name="Rodrigues S."/>
            <person name="Sanchez A."/>
            <person name="Whiting M."/>
            <person name="Madari A."/>
            <person name="Young A.C."/>
            <person name="Wetherby K.D."/>
            <person name="Granite S.J."/>
            <person name="Kwong P.N."/>
            <person name="Brinkley C.P."/>
            <person name="Pearson R.L."/>
            <person name="Bouffard G.G."/>
            <person name="Blakesly R.W."/>
            <person name="Green E.D."/>
            <person name="Dickson M.C."/>
            <person name="Rodriguez A.C."/>
            <person name="Grimwood J."/>
            <person name="Schmutz J."/>
            <person name="Myers R.M."/>
            <person name="Butterfield Y.S."/>
            <person name="Griffith M."/>
            <person name="Griffith O.L."/>
            <person name="Krzywinski M.I."/>
            <person name="Liao N."/>
            <person name="Morin R."/>
            <person name="Morrin R."/>
            <person name="Palmquist D."/>
            <person name="Petrescu A.S."/>
            <person name="Skalska U."/>
            <person name="Smailus D.E."/>
            <person name="Stott J.M."/>
            <person name="Schnerch A."/>
            <person name="Schein J.E."/>
            <person name="Jones S.J."/>
            <person name="Holt R.A."/>
            <person name="Baross A."/>
            <person name="Marra M.A."/>
            <person name="Clifton S."/>
            <person name="Makowski K.A."/>
            <person name="Bosak S."/>
            <person name="Malek J."/>
        </authorList>
    </citation>
    <scope>NUCLEOTIDE SEQUENCE [LARGE SCALE MRNA]</scope>
    <source>
        <strain evidence="2">Mix FVB/N</strain>
        <tissue evidence="2">Mammary tumor. WAP-TGF alpha model. 7 months old</tissue>
    </source>
</reference>
<evidence type="ECO:0000259" key="1">
    <source>
        <dbReference type="PROSITE" id="PS50805"/>
    </source>
</evidence>
<dbReference type="PANTHER" id="PTHR23232">
    <property type="entry name" value="KRAB DOMAIN C2H2 ZINC FINGER"/>
    <property type="match status" value="1"/>
</dbReference>
<organism evidence="2">
    <name type="scientific">Mus musculus</name>
    <name type="common">Mouse</name>
    <dbReference type="NCBI Taxonomy" id="10090"/>
    <lineage>
        <taxon>Eukaryota</taxon>
        <taxon>Metazoa</taxon>
        <taxon>Chordata</taxon>
        <taxon>Craniata</taxon>
        <taxon>Vertebrata</taxon>
        <taxon>Euteleostomi</taxon>
        <taxon>Mammalia</taxon>
        <taxon>Eutheria</taxon>
        <taxon>Euarchontoglires</taxon>
        <taxon>Glires</taxon>
        <taxon>Rodentia</taxon>
        <taxon>Myomorpha</taxon>
        <taxon>Muroidea</taxon>
        <taxon>Muridae</taxon>
        <taxon>Murinae</taxon>
        <taxon>Mus</taxon>
        <taxon>Mus</taxon>
    </lineage>
</organism>
<dbReference type="AGR" id="MGI:2444933"/>
<dbReference type="SMART" id="SM00349">
    <property type="entry name" value="KRAB"/>
    <property type="match status" value="1"/>
</dbReference>
<dbReference type="PANTHER" id="PTHR23232:SF142">
    <property type="entry name" value="GASTRULA ZINC FINGER PROTEIN XLCGF57.1-LIKE-RELATED"/>
    <property type="match status" value="1"/>
</dbReference>
<sequence length="65" mass="7606">MTESRISFEDVAVDFSWDQWQLLSPTQKSLYRDVMLENCSSLVFLGNQTTVWLLGFEHLRKSYTG</sequence>
<dbReference type="SUPFAM" id="SSF109640">
    <property type="entry name" value="KRAB domain (Kruppel-associated box)"/>
    <property type="match status" value="1"/>
</dbReference>
<protein>
    <submittedName>
        <fullName evidence="2">A830023I12Rik protein</fullName>
    </submittedName>
</protein>
<dbReference type="PROSITE" id="PS50805">
    <property type="entry name" value="KRAB"/>
    <property type="match status" value="1"/>
</dbReference>
<name>Q91VX7_MOUSE</name>
<dbReference type="InterPro" id="IPR050169">
    <property type="entry name" value="Krueppel_C2H2_ZnF"/>
</dbReference>
<dbReference type="CDD" id="cd07765">
    <property type="entry name" value="KRAB_A-box"/>
    <property type="match status" value="1"/>
</dbReference>
<feature type="domain" description="KRAB" evidence="1">
    <location>
        <begin position="6"/>
        <end position="65"/>
    </location>
</feature>
<dbReference type="EMBL" id="BC007165">
    <property type="protein sequence ID" value="AAH07165.1"/>
    <property type="molecule type" value="mRNA"/>
</dbReference>
<accession>Q91VX7</accession>
<proteinExistence type="evidence at transcript level"/>
<dbReference type="Gene3D" id="6.10.140.140">
    <property type="match status" value="1"/>
</dbReference>
<dbReference type="OrthoDB" id="1095242at2759"/>
<evidence type="ECO:0000313" key="2">
    <source>
        <dbReference type="EMBL" id="AAH07165.1"/>
    </source>
</evidence>
<dbReference type="Pfam" id="PF01352">
    <property type="entry name" value="KRAB"/>
    <property type="match status" value="1"/>
</dbReference>
<dbReference type="InterPro" id="IPR001909">
    <property type="entry name" value="KRAB"/>
</dbReference>
<dbReference type="AlphaFoldDB" id="Q91VX7"/>
<evidence type="ECO:0000313" key="3">
    <source>
        <dbReference type="MGI" id="MGI:2444933"/>
    </source>
</evidence>
<dbReference type="SMR" id="Q91VX7"/>
<dbReference type="MGI" id="MGI:2444933">
    <property type="gene designation" value="Zfp605"/>
</dbReference>
<dbReference type="InterPro" id="IPR036051">
    <property type="entry name" value="KRAB_dom_sf"/>
</dbReference>